<dbReference type="CDD" id="cd07813">
    <property type="entry name" value="COQ10p_like"/>
    <property type="match status" value="1"/>
</dbReference>
<dbReference type="InterPro" id="IPR023393">
    <property type="entry name" value="START-like_dom_sf"/>
</dbReference>
<evidence type="ECO:0000259" key="3">
    <source>
        <dbReference type="Pfam" id="PF03364"/>
    </source>
</evidence>
<protein>
    <submittedName>
        <fullName evidence="4">Ribosome association toxin PasT (RatA) of the RatAB toxin-antitoxin module</fullName>
    </submittedName>
</protein>
<dbReference type="PANTHER" id="PTHR12901:SF10">
    <property type="entry name" value="COENZYME Q-BINDING PROTEIN COQ10, MITOCHONDRIAL"/>
    <property type="match status" value="1"/>
</dbReference>
<dbReference type="GO" id="GO:0048039">
    <property type="term" value="F:ubiquinone binding"/>
    <property type="evidence" value="ECO:0007669"/>
    <property type="project" value="InterPro"/>
</dbReference>
<evidence type="ECO:0000313" key="5">
    <source>
        <dbReference type="Proteomes" id="UP000199603"/>
    </source>
</evidence>
<gene>
    <name evidence="4" type="ORF">SAMN04488509_101762</name>
</gene>
<dbReference type="EMBL" id="FNAG01000001">
    <property type="protein sequence ID" value="SDD21621.1"/>
    <property type="molecule type" value="Genomic_DNA"/>
</dbReference>
<dbReference type="InterPro" id="IPR005031">
    <property type="entry name" value="COQ10_START"/>
</dbReference>
<evidence type="ECO:0000256" key="2">
    <source>
        <dbReference type="ARBA" id="ARBA00022649"/>
    </source>
</evidence>
<organism evidence="4 5">
    <name type="scientific">Aquimonas voraii</name>
    <dbReference type="NCBI Taxonomy" id="265719"/>
    <lineage>
        <taxon>Bacteria</taxon>
        <taxon>Pseudomonadati</taxon>
        <taxon>Pseudomonadota</taxon>
        <taxon>Gammaproteobacteria</taxon>
        <taxon>Lysobacterales</taxon>
        <taxon>Lysobacteraceae</taxon>
        <taxon>Aquimonas</taxon>
    </lineage>
</organism>
<keyword evidence="2" id="KW-1277">Toxin-antitoxin system</keyword>
<dbReference type="PANTHER" id="PTHR12901">
    <property type="entry name" value="SPERM PROTEIN HOMOLOG"/>
    <property type="match status" value="1"/>
</dbReference>
<dbReference type="AlphaFoldDB" id="A0A1G6SXZ7"/>
<dbReference type="GO" id="GO:0045333">
    <property type="term" value="P:cellular respiration"/>
    <property type="evidence" value="ECO:0007669"/>
    <property type="project" value="InterPro"/>
</dbReference>
<comment type="similarity">
    <text evidence="1">Belongs to the ribosome association toxin RatA family.</text>
</comment>
<dbReference type="InterPro" id="IPR044996">
    <property type="entry name" value="COQ10-like"/>
</dbReference>
<feature type="domain" description="Coenzyme Q-binding protein COQ10 START" evidence="3">
    <location>
        <begin position="11"/>
        <end position="134"/>
    </location>
</feature>
<accession>A0A1G6SXZ7</accession>
<dbReference type="Gene3D" id="3.30.530.20">
    <property type="match status" value="1"/>
</dbReference>
<evidence type="ECO:0000256" key="1">
    <source>
        <dbReference type="ARBA" id="ARBA00008918"/>
    </source>
</evidence>
<sequence length="142" mass="15905">MTQIARSALVRRPASHMFDLVNEVEGYPQRFGWCEGARILERSDTEMLARLELKMGGLRTAFTTRNRLLRPQSIELQLVEGPFTRLSGSWIFTQLAEDASKVALNLNFETAGRLMGSALALGFQGLADRMVDDFVREAQRGG</sequence>
<dbReference type="SUPFAM" id="SSF55961">
    <property type="entry name" value="Bet v1-like"/>
    <property type="match status" value="1"/>
</dbReference>
<dbReference type="RefSeq" id="WP_091239025.1">
    <property type="nucleotide sequence ID" value="NZ_FNAG01000001.1"/>
</dbReference>
<dbReference type="OrthoDB" id="9804759at2"/>
<reference evidence="4 5" key="1">
    <citation type="submission" date="2016-10" db="EMBL/GenBank/DDBJ databases">
        <authorList>
            <person name="de Groot N.N."/>
        </authorList>
    </citation>
    <scope>NUCLEOTIDE SEQUENCE [LARGE SCALE GENOMIC DNA]</scope>
    <source>
        <strain evidence="4 5">DSM 16957</strain>
    </source>
</reference>
<proteinExistence type="inferred from homology"/>
<dbReference type="Proteomes" id="UP000199603">
    <property type="component" value="Unassembled WGS sequence"/>
</dbReference>
<keyword evidence="5" id="KW-1185">Reference proteome</keyword>
<dbReference type="Pfam" id="PF03364">
    <property type="entry name" value="Polyketide_cyc"/>
    <property type="match status" value="1"/>
</dbReference>
<evidence type="ECO:0000313" key="4">
    <source>
        <dbReference type="EMBL" id="SDD21621.1"/>
    </source>
</evidence>
<dbReference type="STRING" id="265719.SAMN04488509_101762"/>
<name>A0A1G6SXZ7_9GAMM</name>